<evidence type="ECO:0000256" key="3">
    <source>
        <dbReference type="ARBA" id="ARBA00022692"/>
    </source>
</evidence>
<evidence type="ECO:0000313" key="9">
    <source>
        <dbReference type="Proteomes" id="UP000550401"/>
    </source>
</evidence>
<feature type="region of interest" description="Disordered" evidence="6">
    <location>
        <begin position="1"/>
        <end position="27"/>
    </location>
</feature>
<evidence type="ECO:0000256" key="4">
    <source>
        <dbReference type="ARBA" id="ARBA00022989"/>
    </source>
</evidence>
<feature type="transmembrane region" description="Helical" evidence="7">
    <location>
        <begin position="168"/>
        <end position="191"/>
    </location>
</feature>
<dbReference type="EMBL" id="JACGXL010000008">
    <property type="protein sequence ID" value="MBA8889770.1"/>
    <property type="molecule type" value="Genomic_DNA"/>
</dbReference>
<keyword evidence="9" id="KW-1185">Reference proteome</keyword>
<protein>
    <submittedName>
        <fullName evidence="8">Putative PurR-regulated permease PerM</fullName>
    </submittedName>
</protein>
<dbReference type="Proteomes" id="UP000550401">
    <property type="component" value="Unassembled WGS sequence"/>
</dbReference>
<feature type="transmembrane region" description="Helical" evidence="7">
    <location>
        <begin position="43"/>
        <end position="72"/>
    </location>
</feature>
<evidence type="ECO:0000313" key="8">
    <source>
        <dbReference type="EMBL" id="MBA8889770.1"/>
    </source>
</evidence>
<feature type="compositionally biased region" description="Low complexity" evidence="6">
    <location>
        <begin position="16"/>
        <end position="27"/>
    </location>
</feature>
<dbReference type="AlphaFoldDB" id="A0A839F9M5"/>
<proteinExistence type="inferred from homology"/>
<dbReference type="PANTHER" id="PTHR21716:SF16">
    <property type="entry name" value="BLL1467 PROTEIN"/>
    <property type="match status" value="1"/>
</dbReference>
<feature type="transmembrane region" description="Helical" evidence="7">
    <location>
        <begin position="84"/>
        <end position="106"/>
    </location>
</feature>
<name>A0A839F9M5_9GAMM</name>
<feature type="transmembrane region" description="Helical" evidence="7">
    <location>
        <begin position="288"/>
        <end position="306"/>
    </location>
</feature>
<feature type="transmembrane region" description="Helical" evidence="7">
    <location>
        <begin position="226"/>
        <end position="249"/>
    </location>
</feature>
<evidence type="ECO:0000256" key="6">
    <source>
        <dbReference type="SAM" id="MobiDB-lite"/>
    </source>
</evidence>
<keyword evidence="4 7" id="KW-1133">Transmembrane helix</keyword>
<dbReference type="PANTHER" id="PTHR21716">
    <property type="entry name" value="TRANSMEMBRANE PROTEIN"/>
    <property type="match status" value="1"/>
</dbReference>
<evidence type="ECO:0000256" key="5">
    <source>
        <dbReference type="ARBA" id="ARBA00023136"/>
    </source>
</evidence>
<dbReference type="Pfam" id="PF01594">
    <property type="entry name" value="AI-2E_transport"/>
    <property type="match status" value="1"/>
</dbReference>
<keyword evidence="5 7" id="KW-0472">Membrane</keyword>
<dbReference type="InterPro" id="IPR002549">
    <property type="entry name" value="AI-2E-like"/>
</dbReference>
<dbReference type="GO" id="GO:0055085">
    <property type="term" value="P:transmembrane transport"/>
    <property type="evidence" value="ECO:0007669"/>
    <property type="project" value="TreeGrafter"/>
</dbReference>
<accession>A0A839F9M5</accession>
<dbReference type="RefSeq" id="WP_182532808.1">
    <property type="nucleotide sequence ID" value="NZ_JACGXL010000008.1"/>
</dbReference>
<comment type="caution">
    <text evidence="8">The sequence shown here is derived from an EMBL/GenBank/DDBJ whole genome shotgun (WGS) entry which is preliminary data.</text>
</comment>
<evidence type="ECO:0000256" key="1">
    <source>
        <dbReference type="ARBA" id="ARBA00004141"/>
    </source>
</evidence>
<comment type="similarity">
    <text evidence="2">Belongs to the autoinducer-2 exporter (AI-2E) (TC 2.A.86) family.</text>
</comment>
<sequence length="372" mass="38721">MSGESTPPAGEGAGEPRVAAPATPAVAPGSTRTRLLGVLVAGLVVYTCAVAETMIVPILVAILLGLMFAPFVRALERWHVPRPIGALAAVAIALAIGVGAFALLAAPAREWIARMPRALAHVESVVRDLRRPLQAASDATRELGKLASMDGGQNVRVVDSTPGLLSQLASAAPTLLAGITVIVFLMFLFLLHGDALLRKFVTLAPHLRAKRDVVEATRQAQHELSLYMITITLINAALGLATAGALYLLGVPDPLLWGGLAALMNFAPFVGPLLTACALTVAGFAESASPLTALAAPAAFLGLHLIEGQLITPHLVGRRLELDPVMVFLALVVLGWIWGVAGLLLAVPLMACTKIIAERTPGGRVVATLLSR</sequence>
<keyword evidence="3 7" id="KW-0812">Transmembrane</keyword>
<evidence type="ECO:0000256" key="7">
    <source>
        <dbReference type="SAM" id="Phobius"/>
    </source>
</evidence>
<feature type="transmembrane region" description="Helical" evidence="7">
    <location>
        <begin position="255"/>
        <end position="281"/>
    </location>
</feature>
<feature type="transmembrane region" description="Helical" evidence="7">
    <location>
        <begin position="326"/>
        <end position="351"/>
    </location>
</feature>
<dbReference type="GO" id="GO:0016020">
    <property type="term" value="C:membrane"/>
    <property type="evidence" value="ECO:0007669"/>
    <property type="project" value="UniProtKB-SubCell"/>
</dbReference>
<evidence type="ECO:0000256" key="2">
    <source>
        <dbReference type="ARBA" id="ARBA00009773"/>
    </source>
</evidence>
<organism evidence="8 9">
    <name type="scientific">Dokdonella fugitiva</name>
    <dbReference type="NCBI Taxonomy" id="328517"/>
    <lineage>
        <taxon>Bacteria</taxon>
        <taxon>Pseudomonadati</taxon>
        <taxon>Pseudomonadota</taxon>
        <taxon>Gammaproteobacteria</taxon>
        <taxon>Lysobacterales</taxon>
        <taxon>Rhodanobacteraceae</taxon>
        <taxon>Dokdonella</taxon>
    </lineage>
</organism>
<gene>
    <name evidence="8" type="ORF">FHW12_004017</name>
</gene>
<comment type="subcellular location">
    <subcellularLocation>
        <location evidence="1">Membrane</location>
        <topology evidence="1">Multi-pass membrane protein</topology>
    </subcellularLocation>
</comment>
<reference evidence="8 9" key="1">
    <citation type="submission" date="2020-07" db="EMBL/GenBank/DDBJ databases">
        <title>Genomic Encyclopedia of Type Strains, Phase IV (KMG-V): Genome sequencing to study the core and pangenomes of soil and plant-associated prokaryotes.</title>
        <authorList>
            <person name="Whitman W."/>
        </authorList>
    </citation>
    <scope>NUCLEOTIDE SEQUENCE [LARGE SCALE GENOMIC DNA]</scope>
    <source>
        <strain evidence="8 9">RH2WT43</strain>
    </source>
</reference>